<reference evidence="2" key="1">
    <citation type="journal article" date="2019" name="Int. J. Syst. Evol. Microbiol.">
        <title>The Global Catalogue of Microorganisms (GCM) 10K type strain sequencing project: providing services to taxonomists for standard genome sequencing and annotation.</title>
        <authorList>
            <consortium name="The Broad Institute Genomics Platform"/>
            <consortium name="The Broad Institute Genome Sequencing Center for Infectious Disease"/>
            <person name="Wu L."/>
            <person name="Ma J."/>
        </authorList>
    </citation>
    <scope>NUCLEOTIDE SEQUENCE [LARGE SCALE GENOMIC DNA]</scope>
    <source>
        <strain evidence="2">CCUG 55585</strain>
    </source>
</reference>
<evidence type="ECO:0000313" key="2">
    <source>
        <dbReference type="Proteomes" id="UP001597110"/>
    </source>
</evidence>
<keyword evidence="2" id="KW-1185">Reference proteome</keyword>
<name>A0ABW2YE14_9GAMM</name>
<dbReference type="RefSeq" id="WP_386824820.1">
    <property type="nucleotide sequence ID" value="NZ_JBHTIF010000003.1"/>
</dbReference>
<accession>A0ABW2YE14</accession>
<gene>
    <name evidence="1" type="ORF">ACFQ0E_13965</name>
</gene>
<sequence length="150" mass="16674">MTTPTTQGQRKTALLLMTMRKEDRRRLLSRLPRVMAVSVRRLVDELEAMPFSVADLADELLAEEVWGLTARNSLELDQIVALSRRLPPAWFARALVAWPGVDRNFCLSLLDAPRAAEVKRELDAIGPMPDKVADAIKAEVVALLASREAA</sequence>
<dbReference type="InterPro" id="IPR011002">
    <property type="entry name" value="FliG_a-hlx"/>
</dbReference>
<proteinExistence type="predicted"/>
<comment type="caution">
    <text evidence="1">The sequence shown here is derived from an EMBL/GenBank/DDBJ whole genome shotgun (WGS) entry which is preliminary data.</text>
</comment>
<dbReference type="EMBL" id="JBHTIF010000003">
    <property type="protein sequence ID" value="MFD0726704.1"/>
    <property type="molecule type" value="Genomic_DNA"/>
</dbReference>
<evidence type="ECO:0000313" key="1">
    <source>
        <dbReference type="EMBL" id="MFD0726704.1"/>
    </source>
</evidence>
<dbReference type="Proteomes" id="UP001597110">
    <property type="component" value="Unassembled WGS sequence"/>
</dbReference>
<dbReference type="SUPFAM" id="SSF48029">
    <property type="entry name" value="FliG"/>
    <property type="match status" value="1"/>
</dbReference>
<protein>
    <submittedName>
        <fullName evidence="1">Uncharacterized protein</fullName>
    </submittedName>
</protein>
<organism evidence="1 2">
    <name type="scientific">Lysobacter brunescens</name>
    <dbReference type="NCBI Taxonomy" id="262323"/>
    <lineage>
        <taxon>Bacteria</taxon>
        <taxon>Pseudomonadati</taxon>
        <taxon>Pseudomonadota</taxon>
        <taxon>Gammaproteobacteria</taxon>
        <taxon>Lysobacterales</taxon>
        <taxon>Lysobacteraceae</taxon>
        <taxon>Lysobacter</taxon>
    </lineage>
</organism>